<comment type="similarity">
    <text evidence="2">Belongs to the DsbD family.</text>
</comment>
<dbReference type="GO" id="GO:0017004">
    <property type="term" value="P:cytochrome complex assembly"/>
    <property type="evidence" value="ECO:0007669"/>
    <property type="project" value="InterPro"/>
</dbReference>
<keyword evidence="4 6" id="KW-1133">Transmembrane helix</keyword>
<reference evidence="8 9" key="1">
    <citation type="journal article" date="2019" name="ISME J.">
        <title>Insights into ecological role of a new deltaproteobacterial order Candidatus Acidulodesulfobacterales by metagenomics and metatranscriptomics.</title>
        <authorList>
            <person name="Tan S."/>
            <person name="Liu J."/>
            <person name="Fang Y."/>
            <person name="Hedlund B.P."/>
            <person name="Lian Z.H."/>
            <person name="Huang L.Y."/>
            <person name="Li J.T."/>
            <person name="Huang L.N."/>
            <person name="Li W.J."/>
            <person name="Jiang H.C."/>
            <person name="Dong H.L."/>
            <person name="Shu W.S."/>
        </authorList>
    </citation>
    <scope>NUCLEOTIDE SEQUENCE [LARGE SCALE GENOMIC DNA]</scope>
    <source>
        <strain evidence="8">AP2</strain>
    </source>
</reference>
<gene>
    <name evidence="8" type="ORF">EVJ46_06445</name>
</gene>
<feature type="transmembrane region" description="Helical" evidence="6">
    <location>
        <begin position="215"/>
        <end position="243"/>
    </location>
</feature>
<dbReference type="Proteomes" id="UP000316562">
    <property type="component" value="Unassembled WGS sequence"/>
</dbReference>
<evidence type="ECO:0000256" key="2">
    <source>
        <dbReference type="ARBA" id="ARBA00006143"/>
    </source>
</evidence>
<accession>A0A519BEY8</accession>
<keyword evidence="5 6" id="KW-0472">Membrane</keyword>
<dbReference type="AlphaFoldDB" id="A0A519BEY8"/>
<evidence type="ECO:0000313" key="9">
    <source>
        <dbReference type="Proteomes" id="UP000316562"/>
    </source>
</evidence>
<dbReference type="PANTHER" id="PTHR31272:SF4">
    <property type="entry name" value="CYTOCHROME C-TYPE BIOGENESIS PROTEIN HI_1454-RELATED"/>
    <property type="match status" value="1"/>
</dbReference>
<dbReference type="EMBL" id="SGBC01000003">
    <property type="protein sequence ID" value="RZD15836.1"/>
    <property type="molecule type" value="Genomic_DNA"/>
</dbReference>
<evidence type="ECO:0000259" key="7">
    <source>
        <dbReference type="Pfam" id="PF02683"/>
    </source>
</evidence>
<evidence type="ECO:0000256" key="6">
    <source>
        <dbReference type="SAM" id="Phobius"/>
    </source>
</evidence>
<evidence type="ECO:0000256" key="3">
    <source>
        <dbReference type="ARBA" id="ARBA00022692"/>
    </source>
</evidence>
<dbReference type="InterPro" id="IPR003834">
    <property type="entry name" value="Cyt_c_assmbl_TM_dom"/>
</dbReference>
<dbReference type="PANTHER" id="PTHR31272">
    <property type="entry name" value="CYTOCHROME C-TYPE BIOGENESIS PROTEIN HI_1454-RELATED"/>
    <property type="match status" value="1"/>
</dbReference>
<feature type="transmembrane region" description="Helical" evidence="6">
    <location>
        <begin position="94"/>
        <end position="115"/>
    </location>
</feature>
<dbReference type="GO" id="GO:0016020">
    <property type="term" value="C:membrane"/>
    <property type="evidence" value="ECO:0007669"/>
    <property type="project" value="UniProtKB-SubCell"/>
</dbReference>
<evidence type="ECO:0000256" key="5">
    <source>
        <dbReference type="ARBA" id="ARBA00023136"/>
    </source>
</evidence>
<comment type="caution">
    <text evidence="8">The sequence shown here is derived from an EMBL/GenBank/DDBJ whole genome shotgun (WGS) entry which is preliminary data.</text>
</comment>
<dbReference type="Pfam" id="PF02683">
    <property type="entry name" value="DsbD_TM"/>
    <property type="match status" value="1"/>
</dbReference>
<name>A0A519BEY8_ACIG2</name>
<feature type="transmembrane region" description="Helical" evidence="6">
    <location>
        <begin position="67"/>
        <end position="88"/>
    </location>
</feature>
<proteinExistence type="inferred from homology"/>
<protein>
    <submittedName>
        <fullName evidence="8">Cytochrome c biogenesis protein CcdA</fullName>
    </submittedName>
</protein>
<dbReference type="InterPro" id="IPR051790">
    <property type="entry name" value="Cytochrome_c-biogenesis_DsbD"/>
</dbReference>
<organism evidence="8 9">
    <name type="scientific">Acididesulfobacter guangdongensis</name>
    <dbReference type="NCBI Taxonomy" id="2597225"/>
    <lineage>
        <taxon>Bacteria</taxon>
        <taxon>Deltaproteobacteria</taxon>
        <taxon>Candidatus Acidulodesulfobacterales</taxon>
        <taxon>Candidatus Acididesulfobacter</taxon>
    </lineage>
</organism>
<evidence type="ECO:0000256" key="4">
    <source>
        <dbReference type="ARBA" id="ARBA00022989"/>
    </source>
</evidence>
<feature type="transmembrane region" description="Helical" evidence="6">
    <location>
        <begin position="181"/>
        <end position="203"/>
    </location>
</feature>
<feature type="domain" description="Cytochrome C biogenesis protein transmembrane" evidence="7">
    <location>
        <begin position="12"/>
        <end position="231"/>
    </location>
</feature>
<keyword evidence="3 6" id="KW-0812">Transmembrane</keyword>
<comment type="subcellular location">
    <subcellularLocation>
        <location evidence="1">Membrane</location>
        <topology evidence="1">Multi-pass membrane protein</topology>
    </subcellularLocation>
</comment>
<sequence>MQLLFTPNVSFLLAFLAGLFSFISPCVFPLIPSYLSYISGLSVKELTGDESSKDKPKIKFTAVKHSLMFILGFTIVFVLLGIFSSAVGSLLHSIWLMRIAGIFIIIMGLFILGAFNKIKFLSFMNADVNINIKNKPLGLIGSALVGVVFAAAWTPCIGPILASILFIASTMHNTTAGAELLFIYAMGLAVPFFISSVSLNLFLSAFKKIRPFIKTISVISGVILIAVGILIFFNYLSIISLYFGNAFHYNIPYNG</sequence>
<evidence type="ECO:0000313" key="8">
    <source>
        <dbReference type="EMBL" id="RZD15836.1"/>
    </source>
</evidence>
<evidence type="ECO:0000256" key="1">
    <source>
        <dbReference type="ARBA" id="ARBA00004141"/>
    </source>
</evidence>
<feature type="transmembrane region" description="Helical" evidence="6">
    <location>
        <begin position="12"/>
        <end position="35"/>
    </location>
</feature>
<feature type="transmembrane region" description="Helical" evidence="6">
    <location>
        <begin position="136"/>
        <end position="169"/>
    </location>
</feature>